<evidence type="ECO:0000313" key="5">
    <source>
        <dbReference type="EMBL" id="MDC0683196.1"/>
    </source>
</evidence>
<gene>
    <name evidence="5" type="ORF">POL72_36035</name>
</gene>
<organism evidence="5 6">
    <name type="scientific">Sorangium atrum</name>
    <dbReference type="NCBI Taxonomy" id="2995308"/>
    <lineage>
        <taxon>Bacteria</taxon>
        <taxon>Pseudomonadati</taxon>
        <taxon>Myxococcota</taxon>
        <taxon>Polyangia</taxon>
        <taxon>Polyangiales</taxon>
        <taxon>Polyangiaceae</taxon>
        <taxon>Sorangium</taxon>
    </lineage>
</organism>
<feature type="compositionally biased region" description="Pro residues" evidence="1">
    <location>
        <begin position="560"/>
        <end position="569"/>
    </location>
</feature>
<evidence type="ECO:0000259" key="4">
    <source>
        <dbReference type="Pfam" id="PF14237"/>
    </source>
</evidence>
<keyword evidence="6" id="KW-1185">Reference proteome</keyword>
<dbReference type="Pfam" id="PF13717">
    <property type="entry name" value="Zn_ribbon_4"/>
    <property type="match status" value="1"/>
</dbReference>
<accession>A0ABT5CDI4</accession>
<feature type="region of interest" description="Disordered" evidence="1">
    <location>
        <begin position="51"/>
        <end position="173"/>
    </location>
</feature>
<dbReference type="NCBIfam" id="NF033768">
    <property type="entry name" value="myxo_SS_tail"/>
    <property type="match status" value="1"/>
</dbReference>
<dbReference type="RefSeq" id="WP_272101344.1">
    <property type="nucleotide sequence ID" value="NZ_JAQNDK010000004.1"/>
</dbReference>
<feature type="compositionally biased region" description="Low complexity" evidence="1">
    <location>
        <begin position="276"/>
        <end position="301"/>
    </location>
</feature>
<feature type="compositionally biased region" description="Low complexity" evidence="1">
    <location>
        <begin position="119"/>
        <end position="173"/>
    </location>
</feature>
<keyword evidence="2" id="KW-0812">Transmembrane</keyword>
<dbReference type="Pfam" id="PF14237">
    <property type="entry name" value="GYF_2"/>
    <property type="match status" value="1"/>
</dbReference>
<feature type="compositionally biased region" description="Polar residues" evidence="1">
    <location>
        <begin position="266"/>
        <end position="275"/>
    </location>
</feature>
<feature type="domain" description="GYF" evidence="4">
    <location>
        <begin position="198"/>
        <end position="247"/>
    </location>
</feature>
<dbReference type="InterPro" id="IPR011723">
    <property type="entry name" value="Znf/thioredoxin_put"/>
</dbReference>
<dbReference type="Proteomes" id="UP001217485">
    <property type="component" value="Unassembled WGS sequence"/>
</dbReference>
<keyword evidence="2" id="KW-1133">Transmembrane helix</keyword>
<dbReference type="NCBIfam" id="TIGR02098">
    <property type="entry name" value="MJ0042_CXXC"/>
    <property type="match status" value="1"/>
</dbReference>
<feature type="transmembrane region" description="Helical" evidence="2">
    <location>
        <begin position="477"/>
        <end position="497"/>
    </location>
</feature>
<dbReference type="InterPro" id="IPR049806">
    <property type="entry name" value="MasK-like_C"/>
</dbReference>
<feature type="region of interest" description="Disordered" evidence="1">
    <location>
        <begin position="254"/>
        <end position="313"/>
    </location>
</feature>
<dbReference type="InterPro" id="IPR025640">
    <property type="entry name" value="GYF_2"/>
</dbReference>
<protein>
    <submittedName>
        <fullName evidence="5">GYF domain-containing protein</fullName>
    </submittedName>
</protein>
<proteinExistence type="predicted"/>
<feature type="compositionally biased region" description="Basic and acidic residues" evidence="1">
    <location>
        <begin position="54"/>
        <end position="63"/>
    </location>
</feature>
<feature type="domain" description="Zinc finger/thioredoxin putative" evidence="3">
    <location>
        <begin position="1"/>
        <end position="35"/>
    </location>
</feature>
<evidence type="ECO:0000259" key="3">
    <source>
        <dbReference type="Pfam" id="PF13717"/>
    </source>
</evidence>
<name>A0ABT5CDI4_9BACT</name>
<evidence type="ECO:0000313" key="6">
    <source>
        <dbReference type="Proteomes" id="UP001217485"/>
    </source>
</evidence>
<evidence type="ECO:0000256" key="2">
    <source>
        <dbReference type="SAM" id="Phobius"/>
    </source>
</evidence>
<evidence type="ECO:0000256" key="1">
    <source>
        <dbReference type="SAM" id="MobiDB-lite"/>
    </source>
</evidence>
<feature type="compositionally biased region" description="Low complexity" evidence="1">
    <location>
        <begin position="65"/>
        <end position="81"/>
    </location>
</feature>
<dbReference type="EMBL" id="JAQNDK010000004">
    <property type="protein sequence ID" value="MDC0683196.1"/>
    <property type="molecule type" value="Genomic_DNA"/>
</dbReference>
<reference evidence="5 6" key="1">
    <citation type="submission" date="2023-01" db="EMBL/GenBank/DDBJ databases">
        <title>Minimal conservation of predation-associated metabolite biosynthetic gene clusters underscores biosynthetic potential of Myxococcota including descriptions for ten novel species: Archangium lansinium sp. nov., Myxococcus landrumus sp. nov., Nannocystis bai.</title>
        <authorList>
            <person name="Ahearne A."/>
            <person name="Stevens C."/>
            <person name="Dowd S."/>
        </authorList>
    </citation>
    <scope>NUCLEOTIDE SEQUENCE [LARGE SCALE GENOMIC DNA]</scope>
    <source>
        <strain evidence="5 6">WIWO2</strain>
    </source>
</reference>
<feature type="region of interest" description="Disordered" evidence="1">
    <location>
        <begin position="505"/>
        <end position="607"/>
    </location>
</feature>
<keyword evidence="2" id="KW-0472">Membrane</keyword>
<comment type="caution">
    <text evidence="5">The sequence shown here is derived from an EMBL/GenBank/DDBJ whole genome shotgun (WGS) entry which is preliminary data.</text>
</comment>
<sequence length="701" mass="68768">MKFICDNCKAKYQIGDEKVAGKMVRMQCRRCGHLIQVSASVTESSVARALPVEPPREAGDDAHVAPPSDEAPAADAGAASPLKPPPASSLGQGAAPAPPRPTSQALPRPAGAPRPPVAPRAVPGPASSPRPATAPQAAPAARAVQPAPAAPARSPAPAARAAEPAPPAGAAGAFTRAMSNDRPLGKAPAVRATASEDWYVGVGGVPLGPVRLSVIRDKALAGAVDGESLVWREGFDEWLPLKNFPELLEIVTQAQSTRLSPPARRISTTGSSVGQPQASPSAKAPSSSRIPALAGAAPARPATREPEPPGLNEQAPAVAAFTAAGMPGASTPLPAPVASATSVASVARVTPGVPAASAPAAWPGAPTGAVRTHAAGAAPVEVLADPFAADRTAPVAFAPGPELPASASTELARGAGGLAAGGSLAAAAPAGGRLTAGASSAAPAGALAAAEPAPLVATPGSLVETVAPRRRSGMSPLAYAFIAMAAAFGGVSAFVLLSPKPQPVQVVTAPPPQSQPADLPTAAPPPPPSVEPDAPAPAETASARPEVASTGKAGGVASQRPPPDKPAAPPASASAQFDRSGFGAGVPGPSSGPGSQGAGAGLSPLSQGEISGVVESNRPSVRRHCWQPALDARASNAASTARVSASVVIAASGAVQSVSAGGSEKDYPGLSSCIASRIKSWRFPPSSGSTPVTIPFVFAAQ</sequence>